<organism evidence="1 2">
    <name type="scientific">Paenibacillus sepulcri</name>
    <dbReference type="NCBI Taxonomy" id="359917"/>
    <lineage>
        <taxon>Bacteria</taxon>
        <taxon>Bacillati</taxon>
        <taxon>Bacillota</taxon>
        <taxon>Bacilli</taxon>
        <taxon>Bacillales</taxon>
        <taxon>Paenibacillaceae</taxon>
        <taxon>Paenibacillus</taxon>
    </lineage>
</organism>
<dbReference type="Gene3D" id="2.70.98.50">
    <property type="entry name" value="putative glycoside hydrolase family protein from bacillus halodurans"/>
    <property type="match status" value="1"/>
</dbReference>
<protein>
    <recommendedName>
        <fullName evidence="3">Glycosyl hydrolase family 95 N-terminal domain-containing protein</fullName>
    </recommendedName>
</protein>
<evidence type="ECO:0000313" key="1">
    <source>
        <dbReference type="EMBL" id="MBW7459408.1"/>
    </source>
</evidence>
<accession>A0ABS7CES4</accession>
<evidence type="ECO:0008006" key="3">
    <source>
        <dbReference type="Google" id="ProtNLM"/>
    </source>
</evidence>
<comment type="caution">
    <text evidence="1">The sequence shown here is derived from an EMBL/GenBank/DDBJ whole genome shotgun (WGS) entry which is preliminary data.</text>
</comment>
<reference evidence="1 2" key="1">
    <citation type="submission" date="2021-07" db="EMBL/GenBank/DDBJ databases">
        <title>Paenibacillus radiodurans sp. nov., isolated from the southeastern edge of Tengger Desert.</title>
        <authorList>
            <person name="Zhang G."/>
        </authorList>
    </citation>
    <scope>NUCLEOTIDE SEQUENCE [LARGE SCALE GENOMIC DNA]</scope>
    <source>
        <strain evidence="1 2">CCM 7311</strain>
    </source>
</reference>
<sequence length="243" mass="27184">MMVEPRSSSTFAPAVQAALHPIVCNRIAPDFFSGALLGNGGMGVVVTTRPDAVILHFSHNNVWDQRIAEQDAGKVGTFSEVFERLKRLPDNIGSLVEDEWYREYCLMLKETYNNPYPRPMPCGSVLLGYDRRKAEVLGHTVHISNGLCEVRFLVEGIPATLRIFVEASRDRLWMSFVNEAGMPIAAPFDRVRLIPDPSTPQEFPPAGCTADMEAAFLSMRQLLPYLESGTERHSKDKAFRLTL</sequence>
<proteinExistence type="predicted"/>
<feature type="non-terminal residue" evidence="1">
    <location>
        <position position="243"/>
    </location>
</feature>
<dbReference type="Proteomes" id="UP001519887">
    <property type="component" value="Unassembled WGS sequence"/>
</dbReference>
<keyword evidence="2" id="KW-1185">Reference proteome</keyword>
<name>A0ABS7CES4_9BACL</name>
<evidence type="ECO:0000313" key="2">
    <source>
        <dbReference type="Proteomes" id="UP001519887"/>
    </source>
</evidence>
<dbReference type="EMBL" id="JAHZIK010001629">
    <property type="protein sequence ID" value="MBW7459408.1"/>
    <property type="molecule type" value="Genomic_DNA"/>
</dbReference>
<gene>
    <name evidence="1" type="ORF">K0U00_35670</name>
</gene>